<name>A0A6B9VQR0_9FLOR</name>
<gene>
    <name evidence="5" type="primary">ntcA</name>
</gene>
<evidence type="ECO:0000256" key="2">
    <source>
        <dbReference type="ARBA" id="ARBA00023125"/>
    </source>
</evidence>
<feature type="domain" description="HTH crp-type" evidence="4">
    <location>
        <begin position="116"/>
        <end position="189"/>
    </location>
</feature>
<organism evidence="5">
    <name type="scientific">Lympha mucosa</name>
    <dbReference type="NCBI Taxonomy" id="2045360"/>
    <lineage>
        <taxon>Eukaryota</taxon>
        <taxon>Rhodophyta</taxon>
        <taxon>Florideophyceae</taxon>
        <taxon>Nemaliophycidae</taxon>
        <taxon>Batrachospermales</taxon>
        <taxon>Batrachospermaceae</taxon>
        <taxon>Lympha</taxon>
    </lineage>
</organism>
<dbReference type="AlphaFoldDB" id="A0A6B9VQR0"/>
<sequence>MSLKLCHIYKLKIEDSLIIHTDNNTNIYLILEGALIINKVFTNKEILGLGIFTSQDIISTYFDNTLLPNYFYRIQALSETYIISINNNQAKFFKEIIQYQKTWLKYQNMIEILAHKNLKNRFIHLLLTLSETFGITDNQHIHINLTLSYYTIATIIGGNRNTISKLIKNLEQNELIAYHFNKIIIFNLIQLSLYRYR</sequence>
<keyword evidence="3" id="KW-0804">Transcription</keyword>
<keyword evidence="1" id="KW-0805">Transcription regulation</keyword>
<keyword evidence="5" id="KW-0934">Plastid</keyword>
<reference evidence="5" key="1">
    <citation type="journal article" date="2020" name="J. Phycol.">
        <title>Relative expression analysis of light-harvesting genes in the freshwater alga Lympha mucosa (Batrachospermales, Rhodophyta).</title>
        <authorList>
            <person name="Evans J.R."/>
            <person name="Vis M.L."/>
        </authorList>
    </citation>
    <scope>NUCLEOTIDE SEQUENCE</scope>
</reference>
<dbReference type="Pfam" id="PF13545">
    <property type="entry name" value="HTH_Crp_2"/>
    <property type="match status" value="1"/>
</dbReference>
<evidence type="ECO:0000256" key="1">
    <source>
        <dbReference type="ARBA" id="ARBA00023015"/>
    </source>
</evidence>
<dbReference type="GO" id="GO:0006355">
    <property type="term" value="P:regulation of DNA-templated transcription"/>
    <property type="evidence" value="ECO:0007669"/>
    <property type="project" value="InterPro"/>
</dbReference>
<protein>
    <submittedName>
        <fullName evidence="5">Global nitrogen transcriptional regulator</fullName>
    </submittedName>
</protein>
<dbReference type="InterPro" id="IPR018490">
    <property type="entry name" value="cNMP-bd_dom_sf"/>
</dbReference>
<evidence type="ECO:0000256" key="3">
    <source>
        <dbReference type="ARBA" id="ARBA00023163"/>
    </source>
</evidence>
<dbReference type="InterPro" id="IPR012318">
    <property type="entry name" value="HTH_CRP"/>
</dbReference>
<dbReference type="EMBL" id="MN509464">
    <property type="protein sequence ID" value="QHO64087.1"/>
    <property type="molecule type" value="Genomic_DNA"/>
</dbReference>
<geneLocation type="plastid" evidence="5"/>
<dbReference type="GO" id="GO:0003677">
    <property type="term" value="F:DNA binding"/>
    <property type="evidence" value="ECO:0007669"/>
    <property type="project" value="UniProtKB-KW"/>
</dbReference>
<dbReference type="SUPFAM" id="SSF46785">
    <property type="entry name" value="Winged helix' DNA-binding domain"/>
    <property type="match status" value="1"/>
</dbReference>
<evidence type="ECO:0000313" key="5">
    <source>
        <dbReference type="EMBL" id="QHO64087.1"/>
    </source>
</evidence>
<dbReference type="InterPro" id="IPR036388">
    <property type="entry name" value="WH-like_DNA-bd_sf"/>
</dbReference>
<dbReference type="Gene3D" id="1.10.10.10">
    <property type="entry name" value="Winged helix-like DNA-binding domain superfamily/Winged helix DNA-binding domain"/>
    <property type="match status" value="1"/>
</dbReference>
<keyword evidence="2" id="KW-0238">DNA-binding</keyword>
<accession>A0A6B9VQR0</accession>
<evidence type="ECO:0000259" key="4">
    <source>
        <dbReference type="PROSITE" id="PS51063"/>
    </source>
</evidence>
<dbReference type="PROSITE" id="PS51063">
    <property type="entry name" value="HTH_CRP_2"/>
    <property type="match status" value="1"/>
</dbReference>
<proteinExistence type="predicted"/>
<dbReference type="InterPro" id="IPR036390">
    <property type="entry name" value="WH_DNA-bd_sf"/>
</dbReference>
<dbReference type="SUPFAM" id="SSF51206">
    <property type="entry name" value="cAMP-binding domain-like"/>
    <property type="match status" value="1"/>
</dbReference>